<dbReference type="InterPro" id="IPR004148">
    <property type="entry name" value="BAR_dom"/>
</dbReference>
<dbReference type="Gene3D" id="1.20.1270.60">
    <property type="entry name" value="Arfaptin homology (AH) domain/BAR domain"/>
    <property type="match status" value="1"/>
</dbReference>
<dbReference type="GO" id="GO:0005096">
    <property type="term" value="F:GTPase activator activity"/>
    <property type="evidence" value="ECO:0007669"/>
    <property type="project" value="UniProtKB-KW"/>
</dbReference>
<dbReference type="InterPro" id="IPR027267">
    <property type="entry name" value="AH/BAR_dom_sf"/>
</dbReference>
<accession>A0A158R544</accession>
<dbReference type="PANTHER" id="PTHR14130">
    <property type="entry name" value="3BP-1 RELATED RHOGAP"/>
    <property type="match status" value="1"/>
</dbReference>
<dbReference type="InterPro" id="IPR008936">
    <property type="entry name" value="Rho_GTPase_activation_prot"/>
</dbReference>
<evidence type="ECO:0000259" key="4">
    <source>
        <dbReference type="PROSITE" id="PS50238"/>
    </source>
</evidence>
<dbReference type="InterPro" id="IPR000198">
    <property type="entry name" value="RhoGAP_dom"/>
</dbReference>
<dbReference type="GO" id="GO:0032956">
    <property type="term" value="P:regulation of actin cytoskeleton organization"/>
    <property type="evidence" value="ECO:0007669"/>
    <property type="project" value="TreeGrafter"/>
</dbReference>
<dbReference type="Pfam" id="PF03114">
    <property type="entry name" value="BAR"/>
    <property type="match status" value="1"/>
</dbReference>
<evidence type="ECO:0000256" key="3">
    <source>
        <dbReference type="SAM" id="MobiDB-lite"/>
    </source>
</evidence>
<dbReference type="PANTHER" id="PTHR14130:SF14">
    <property type="entry name" value="RHO GTPASE-ACTIVATING PROTEIN 92B"/>
    <property type="match status" value="1"/>
</dbReference>
<name>A0A158R544_9BILA</name>
<keyword evidence="2" id="KW-0597">Phosphoprotein</keyword>
<feature type="region of interest" description="Disordered" evidence="3">
    <location>
        <begin position="591"/>
        <end position="650"/>
    </location>
</feature>
<evidence type="ECO:0000313" key="5">
    <source>
        <dbReference type="Proteomes" id="UP000046393"/>
    </source>
</evidence>
<dbReference type="Pfam" id="PF00620">
    <property type="entry name" value="RhoGAP"/>
    <property type="match status" value="1"/>
</dbReference>
<evidence type="ECO:0000256" key="1">
    <source>
        <dbReference type="ARBA" id="ARBA00022468"/>
    </source>
</evidence>
<dbReference type="GO" id="GO:0007165">
    <property type="term" value="P:signal transduction"/>
    <property type="evidence" value="ECO:0007669"/>
    <property type="project" value="InterPro"/>
</dbReference>
<dbReference type="GO" id="GO:0005737">
    <property type="term" value="C:cytoplasm"/>
    <property type="evidence" value="ECO:0007669"/>
    <property type="project" value="InterPro"/>
</dbReference>
<feature type="compositionally biased region" description="Polar residues" evidence="3">
    <location>
        <begin position="665"/>
        <end position="683"/>
    </location>
</feature>
<keyword evidence="5" id="KW-1185">Reference proteome</keyword>
<dbReference type="Gene3D" id="1.10.555.10">
    <property type="entry name" value="Rho GTPase activation protein"/>
    <property type="match status" value="1"/>
</dbReference>
<dbReference type="GO" id="GO:0035020">
    <property type="term" value="P:regulation of Rac protein signal transduction"/>
    <property type="evidence" value="ECO:0007669"/>
    <property type="project" value="TreeGrafter"/>
</dbReference>
<dbReference type="Proteomes" id="UP000046393">
    <property type="component" value="Unplaced"/>
</dbReference>
<dbReference type="InterPro" id="IPR047165">
    <property type="entry name" value="RHG17/44/SH3BP1-like"/>
</dbReference>
<feature type="domain" description="Rho-GAP" evidence="4">
    <location>
        <begin position="257"/>
        <end position="449"/>
    </location>
</feature>
<dbReference type="PROSITE" id="PS50238">
    <property type="entry name" value="RHOGAP"/>
    <property type="match status" value="1"/>
</dbReference>
<feature type="compositionally biased region" description="Polar residues" evidence="3">
    <location>
        <begin position="609"/>
        <end position="629"/>
    </location>
</feature>
<sequence length="708" mass="79208">MDKMKEGFSRGARRVRENVNYSFGLSERKNELGNIMHLEQRNQKIVSALKSTKQNLQNVIRSGNKDDSLEKRKRRLDDSALAQQLQSDANEISNVFKNENNPPVLANVMKGIGEALDAIGTERVLTEQYIERNILDAFGKYVEEEKFVSKMKDKLAKAVVNVEVAKKRKQGVHDENKAQEIQDECDGLQLKVENYKDNIYTAVFNLYSKQAEIATLFKELVNSQMEYHRSALQRFENLLPDIDRKIASYPKRPVFGCHLEDHLSFSKRSIAVVLEVCCTTLKRKFFHERGLFRVNGNNNRIRRMKAAFDAHEIGGILSDAEENNIDPHSICSVLKLYLRELPEPLLTNRLRLEWGFKIEFLTFRLEPEARFQQISDLLPTLPEANRLNLAYLMRFLQLMLLNEREIMMSIGNISIVFGPNLINAEGSESENMLGAKLVETFLTYADKLFPNDKFDFDGPIRLLSTSSCGGFDENSPRLNSVTSNNDSTSNVGKGVSFRRNTALLQTPPSRARPKCPAPPPPAANANAANIQLLTTLPEIVSQNSRAEETSSSLENLPNTLCKSPLAASSGSLSDNGTCNIEITDELNIEGNCNNTFAPPGRPPPPRNLRQVSSPTDSSQLSNSCTPNPNSRKEHEVLVPPPRKIVSKSILSTDENNRTVVHLENDTVQQQPSVTTSLNNTSAGTGPIPKPRIPAKPKTVPPSNETTKL</sequence>
<dbReference type="SUPFAM" id="SSF103657">
    <property type="entry name" value="BAR/IMD domain-like"/>
    <property type="match status" value="1"/>
</dbReference>
<feature type="compositionally biased region" description="Low complexity" evidence="3">
    <location>
        <begin position="479"/>
        <end position="491"/>
    </location>
</feature>
<dbReference type="SUPFAM" id="SSF48350">
    <property type="entry name" value="GTPase activation domain, GAP"/>
    <property type="match status" value="1"/>
</dbReference>
<evidence type="ECO:0000313" key="6">
    <source>
        <dbReference type="WBParaSite" id="SMUV_0000540201-mRNA-1"/>
    </source>
</evidence>
<proteinExistence type="predicted"/>
<evidence type="ECO:0000256" key="2">
    <source>
        <dbReference type="ARBA" id="ARBA00022553"/>
    </source>
</evidence>
<feature type="region of interest" description="Disordered" evidence="3">
    <location>
        <begin position="473"/>
        <end position="493"/>
    </location>
</feature>
<reference evidence="6" key="1">
    <citation type="submission" date="2016-04" db="UniProtKB">
        <authorList>
            <consortium name="WormBaseParasite"/>
        </authorList>
    </citation>
    <scope>IDENTIFICATION</scope>
</reference>
<organism evidence="5 6">
    <name type="scientific">Syphacia muris</name>
    <dbReference type="NCBI Taxonomy" id="451379"/>
    <lineage>
        <taxon>Eukaryota</taxon>
        <taxon>Metazoa</taxon>
        <taxon>Ecdysozoa</taxon>
        <taxon>Nematoda</taxon>
        <taxon>Chromadorea</taxon>
        <taxon>Rhabditida</taxon>
        <taxon>Spirurina</taxon>
        <taxon>Oxyuridomorpha</taxon>
        <taxon>Oxyuroidea</taxon>
        <taxon>Oxyuridae</taxon>
        <taxon>Syphacia</taxon>
    </lineage>
</organism>
<dbReference type="AlphaFoldDB" id="A0A158R544"/>
<dbReference type="STRING" id="451379.A0A158R544"/>
<dbReference type="SMART" id="SM00324">
    <property type="entry name" value="RhoGAP"/>
    <property type="match status" value="1"/>
</dbReference>
<keyword evidence="1" id="KW-0343">GTPase activation</keyword>
<protein>
    <submittedName>
        <fullName evidence="6">Rho-GAP domain-containing protein</fullName>
    </submittedName>
</protein>
<feature type="region of interest" description="Disordered" evidence="3">
    <location>
        <begin position="662"/>
        <end position="708"/>
    </location>
</feature>
<dbReference type="WBParaSite" id="SMUV_0000540201-mRNA-1">
    <property type="protein sequence ID" value="SMUV_0000540201-mRNA-1"/>
    <property type="gene ID" value="SMUV_0000540201"/>
</dbReference>